<dbReference type="PROSITE" id="PS50280">
    <property type="entry name" value="SET"/>
    <property type="match status" value="1"/>
</dbReference>
<reference evidence="8 9" key="1">
    <citation type="journal article" date="2016" name="Nat. Commun.">
        <title>Thousands of microbial genomes shed light on interconnected biogeochemical processes in an aquifer system.</title>
        <authorList>
            <person name="Anantharaman K."/>
            <person name="Brown C.T."/>
            <person name="Hug L.A."/>
            <person name="Sharon I."/>
            <person name="Castelle C.J."/>
            <person name="Probst A.J."/>
            <person name="Thomas B.C."/>
            <person name="Singh A."/>
            <person name="Wilkins M.J."/>
            <person name="Karaoz U."/>
            <person name="Brodie E.L."/>
            <person name="Williams K.H."/>
            <person name="Hubbard S.S."/>
            <person name="Banfield J.F."/>
        </authorList>
    </citation>
    <scope>NUCLEOTIDE SEQUENCE [LARGE SCALE GENOMIC DNA]</scope>
</reference>
<dbReference type="InterPro" id="IPR003616">
    <property type="entry name" value="Post-SET_dom"/>
</dbReference>
<evidence type="ECO:0000256" key="1">
    <source>
        <dbReference type="ARBA" id="ARBA00004286"/>
    </source>
</evidence>
<evidence type="ECO:0000313" key="9">
    <source>
        <dbReference type="Proteomes" id="UP000178272"/>
    </source>
</evidence>
<dbReference type="InterPro" id="IPR046341">
    <property type="entry name" value="SET_dom_sf"/>
</dbReference>
<dbReference type="Pfam" id="PF00856">
    <property type="entry name" value="SET"/>
    <property type="match status" value="1"/>
</dbReference>
<keyword evidence="4" id="KW-0808">Transferase</keyword>
<dbReference type="PROSITE" id="PS50868">
    <property type="entry name" value="POST_SET"/>
    <property type="match status" value="1"/>
</dbReference>
<dbReference type="PANTHER" id="PTHR22884">
    <property type="entry name" value="SET DOMAIN PROTEINS"/>
    <property type="match status" value="1"/>
</dbReference>
<feature type="domain" description="SET" evidence="6">
    <location>
        <begin position="7"/>
        <end position="111"/>
    </location>
</feature>
<gene>
    <name evidence="8" type="ORF">A3F61_03915</name>
</gene>
<keyword evidence="2" id="KW-0158">Chromosome</keyword>
<dbReference type="STRING" id="1797517.A3F61_03915"/>
<keyword evidence="5" id="KW-0949">S-adenosyl-L-methionine</keyword>
<evidence type="ECO:0000259" key="6">
    <source>
        <dbReference type="PROSITE" id="PS50280"/>
    </source>
</evidence>
<name>A0A1G1V5E1_9BACT</name>
<evidence type="ECO:0008006" key="10">
    <source>
        <dbReference type="Google" id="ProtNLM"/>
    </source>
</evidence>
<dbReference type="GO" id="GO:0008168">
    <property type="term" value="F:methyltransferase activity"/>
    <property type="evidence" value="ECO:0007669"/>
    <property type="project" value="UniProtKB-KW"/>
</dbReference>
<organism evidence="8 9">
    <name type="scientific">Candidatus Blackburnbacteria bacterium RIFCSPHIGHO2_12_FULL_41_13b</name>
    <dbReference type="NCBI Taxonomy" id="1797517"/>
    <lineage>
        <taxon>Bacteria</taxon>
        <taxon>Candidatus Blackburniibacteriota</taxon>
    </lineage>
</organism>
<dbReference type="Proteomes" id="UP000178272">
    <property type="component" value="Unassembled WGS sequence"/>
</dbReference>
<evidence type="ECO:0000259" key="7">
    <source>
        <dbReference type="PROSITE" id="PS50868"/>
    </source>
</evidence>
<accession>A0A1G1V5E1</accession>
<keyword evidence="3" id="KW-0489">Methyltransferase</keyword>
<sequence>MFFIPRDSFEILKTKKKGRGVFALQPIKSGTVIGEYSGKRLPYHKIDPQDYEYLMYLTDKVGIVADKTQIGVHLLNHSCDPNCTMDIKKISIKFVAIRDIQLHEELTISYRYPPQGTCTKCEHKCFCGSPKCLGTMHTPKDVYDL</sequence>
<evidence type="ECO:0000256" key="5">
    <source>
        <dbReference type="ARBA" id="ARBA00022691"/>
    </source>
</evidence>
<dbReference type="SUPFAM" id="SSF82199">
    <property type="entry name" value="SET domain"/>
    <property type="match status" value="1"/>
</dbReference>
<dbReference type="GO" id="GO:0032259">
    <property type="term" value="P:methylation"/>
    <property type="evidence" value="ECO:0007669"/>
    <property type="project" value="UniProtKB-KW"/>
</dbReference>
<comment type="subcellular location">
    <subcellularLocation>
        <location evidence="1">Chromosome</location>
    </subcellularLocation>
</comment>
<dbReference type="GO" id="GO:0005694">
    <property type="term" value="C:chromosome"/>
    <property type="evidence" value="ECO:0007669"/>
    <property type="project" value="UniProtKB-SubCell"/>
</dbReference>
<evidence type="ECO:0000313" key="8">
    <source>
        <dbReference type="EMBL" id="OGY10605.1"/>
    </source>
</evidence>
<protein>
    <recommendedName>
        <fullName evidence="10">SET domain-containing protein</fullName>
    </recommendedName>
</protein>
<feature type="domain" description="Post-SET" evidence="7">
    <location>
        <begin position="121"/>
        <end position="137"/>
    </location>
</feature>
<comment type="caution">
    <text evidence="8">The sequence shown here is derived from an EMBL/GenBank/DDBJ whole genome shotgun (WGS) entry which is preliminary data.</text>
</comment>
<dbReference type="EMBL" id="MHCA01000053">
    <property type="protein sequence ID" value="OGY10605.1"/>
    <property type="molecule type" value="Genomic_DNA"/>
</dbReference>
<evidence type="ECO:0000256" key="2">
    <source>
        <dbReference type="ARBA" id="ARBA00022454"/>
    </source>
</evidence>
<proteinExistence type="predicted"/>
<dbReference type="SMART" id="SM00317">
    <property type="entry name" value="SET"/>
    <property type="match status" value="1"/>
</dbReference>
<dbReference type="InterPro" id="IPR001214">
    <property type="entry name" value="SET_dom"/>
</dbReference>
<dbReference type="Gene3D" id="2.170.270.10">
    <property type="entry name" value="SET domain"/>
    <property type="match status" value="1"/>
</dbReference>
<dbReference type="InterPro" id="IPR050777">
    <property type="entry name" value="SET2_Histone-Lys_MeTrsfase"/>
</dbReference>
<evidence type="ECO:0000256" key="4">
    <source>
        <dbReference type="ARBA" id="ARBA00022679"/>
    </source>
</evidence>
<evidence type="ECO:0000256" key="3">
    <source>
        <dbReference type="ARBA" id="ARBA00022603"/>
    </source>
</evidence>
<dbReference type="AlphaFoldDB" id="A0A1G1V5E1"/>